<comment type="caution">
    <text evidence="1">The sequence shown here is derived from an EMBL/GenBank/DDBJ whole genome shotgun (WGS) entry which is preliminary data.</text>
</comment>
<accession>A0AAW9ZLJ1</accession>
<dbReference type="EMBL" id="JABAFN010000058">
    <property type="protein sequence ID" value="NME23018.1"/>
    <property type="molecule type" value="Genomic_DNA"/>
</dbReference>
<protein>
    <submittedName>
        <fullName evidence="1">Uncharacterized protein</fullName>
    </submittedName>
</protein>
<dbReference type="RefSeq" id="WP_170090885.1">
    <property type="nucleotide sequence ID" value="NZ_JABAFN010000058.1"/>
</dbReference>
<evidence type="ECO:0000313" key="1">
    <source>
        <dbReference type="EMBL" id="NME23018.1"/>
    </source>
</evidence>
<evidence type="ECO:0000313" key="2">
    <source>
        <dbReference type="Proteomes" id="UP000587270"/>
    </source>
</evidence>
<name>A0AAW9ZLJ1_LIMRT</name>
<reference evidence="1 2" key="1">
    <citation type="submission" date="2020-04" db="EMBL/GenBank/DDBJ databases">
        <authorList>
            <person name="Hitch T.C.A."/>
            <person name="Wylensek D."/>
            <person name="Clavel T."/>
        </authorList>
    </citation>
    <scope>NUCLEOTIDE SEQUENCE [LARGE SCALE GENOMIC DNA]</scope>
    <source>
        <strain evidence="1 2">WCA-386-APC-4I</strain>
    </source>
</reference>
<organism evidence="1 2">
    <name type="scientific">Limosilactobacillus reuteri</name>
    <name type="common">Lactobacillus reuteri</name>
    <dbReference type="NCBI Taxonomy" id="1598"/>
    <lineage>
        <taxon>Bacteria</taxon>
        <taxon>Bacillati</taxon>
        <taxon>Bacillota</taxon>
        <taxon>Bacilli</taxon>
        <taxon>Lactobacillales</taxon>
        <taxon>Lactobacillaceae</taxon>
        <taxon>Limosilactobacillus</taxon>
    </lineage>
</organism>
<dbReference type="AlphaFoldDB" id="A0AAW9ZLJ1"/>
<gene>
    <name evidence="1" type="ORF">HF865_10095</name>
</gene>
<dbReference type="Proteomes" id="UP000587270">
    <property type="component" value="Unassembled WGS sequence"/>
</dbReference>
<sequence length="196" mass="22123">MQNGLVELEGLPNLLASCPNDDAKAEFVKHYYYGGPLEPQYAMALAFDGYGKQWVSIDLLLTVTDQVTCSLVNSSILKAQLLNGKRYSQTDALNIQLLICSTVDDAFKFIDTSELFNGWCEDERADTILAEYVPAKDYLSAADNNGIHNTYPEFDRIDLPARYQELQAIKILHSKFTDKVNAEAMLHTYYLVYCHC</sequence>
<proteinExistence type="predicted"/>